<dbReference type="PANTHER" id="PTHR45989:SF1">
    <property type="entry name" value="TRANSLATION INITIATION FACTOR EIF-2B SUBUNIT GAMMA"/>
    <property type="match status" value="1"/>
</dbReference>
<keyword evidence="13" id="KW-1185">Reference proteome</keyword>
<comment type="subunit">
    <text evidence="9">Component of the translation initiation factor 2B (eIF2B) complex which is a heterodecamer of two sets of five different subunits: alpha, beta, gamma, delta and epsilon. Subunits alpha, beta and delta comprise a regulatory subcomplex and subunits epsilon and gamma comprise a catalytic subcomplex. Within the complex, the hexameric regulatory complex resides at the center, with the two heterodimeric catalytic subcomplexes bound on opposite sides.</text>
</comment>
<evidence type="ECO:0000256" key="9">
    <source>
        <dbReference type="ARBA" id="ARBA00046432"/>
    </source>
</evidence>
<keyword evidence="12" id="KW-0808">Transferase</keyword>
<evidence type="ECO:0000313" key="13">
    <source>
        <dbReference type="Proteomes" id="UP000236161"/>
    </source>
</evidence>
<dbReference type="InterPro" id="IPR029044">
    <property type="entry name" value="Nucleotide-diphossugar_trans"/>
</dbReference>
<dbReference type="Pfam" id="PF25084">
    <property type="entry name" value="LbH_EIF2B"/>
    <property type="match status" value="1"/>
</dbReference>
<keyword evidence="3" id="KW-0963">Cytoplasm</keyword>
<dbReference type="InterPro" id="IPR005835">
    <property type="entry name" value="NTP_transferase_dom"/>
</dbReference>
<proteinExistence type="inferred from homology"/>
<dbReference type="InterPro" id="IPR051960">
    <property type="entry name" value="eIF2B_gamma"/>
</dbReference>
<dbReference type="GO" id="GO:0005829">
    <property type="term" value="C:cytosol"/>
    <property type="evidence" value="ECO:0007669"/>
    <property type="project" value="UniProtKB-SubCell"/>
</dbReference>
<organism evidence="12 13">
    <name type="scientific">Apostasia shenzhenica</name>
    <dbReference type="NCBI Taxonomy" id="1088818"/>
    <lineage>
        <taxon>Eukaryota</taxon>
        <taxon>Viridiplantae</taxon>
        <taxon>Streptophyta</taxon>
        <taxon>Embryophyta</taxon>
        <taxon>Tracheophyta</taxon>
        <taxon>Spermatophyta</taxon>
        <taxon>Magnoliopsida</taxon>
        <taxon>Liliopsida</taxon>
        <taxon>Asparagales</taxon>
        <taxon>Orchidaceae</taxon>
        <taxon>Apostasioideae</taxon>
        <taxon>Apostasia</taxon>
    </lineage>
</organism>
<accession>A0A2I0ACS7</accession>
<evidence type="ECO:0000256" key="1">
    <source>
        <dbReference type="ARBA" id="ARBA00004514"/>
    </source>
</evidence>
<dbReference type="OrthoDB" id="10250549at2759"/>
<dbReference type="STRING" id="1088818.A0A2I0ACS7"/>
<dbReference type="Proteomes" id="UP000236161">
    <property type="component" value="Unassembled WGS sequence"/>
</dbReference>
<dbReference type="SUPFAM" id="SSF53448">
    <property type="entry name" value="Nucleotide-diphospho-sugar transferases"/>
    <property type="match status" value="1"/>
</dbReference>
<dbReference type="Gene3D" id="3.90.550.10">
    <property type="entry name" value="Spore Coat Polysaccharide Biosynthesis Protein SpsA, Chain A"/>
    <property type="match status" value="1"/>
</dbReference>
<evidence type="ECO:0000256" key="3">
    <source>
        <dbReference type="ARBA" id="ARBA00022490"/>
    </source>
</evidence>
<dbReference type="Gene3D" id="2.160.10.10">
    <property type="entry name" value="Hexapeptide repeat proteins"/>
    <property type="match status" value="1"/>
</dbReference>
<feature type="domain" description="Nucleotidyl transferase" evidence="10">
    <location>
        <begin position="5"/>
        <end position="147"/>
    </location>
</feature>
<evidence type="ECO:0000313" key="12">
    <source>
        <dbReference type="EMBL" id="PKA53361.1"/>
    </source>
</evidence>
<sequence length="437" mass="47304">MDFQVVVLAGGSSKKLAPLVSKEIPKPLVPVANRPVLSYVLELLEASNLKDLIVVVEGEDTALRVGGWISSAYVDRLHVEVAAVPEDSGTADALRAVVHHLTAQDILVVSGDLVSDVPPGAVAATHRRLDAAVTALLCCTPVSVPSEAGSSGGKDKARKPSRVNIVGLDHTRQYLLHVAAGGEVEKDIKVQKSILQSNGQIEIRADLMDAHMYAFKRAILQEVLDKKEIYHNIRHEIFPYLVRTQLKSEVLNNGISKGEERHSGITYLQNTLDPTCAVLDRTHACCAYIANKSKYCSRLNSIQAFFDINRDVVGEAAHLSGYSFSTQNNFVHVSAELGSKTTVGPHCVLDEGSKLGDKCSVKRSVIGRHCRIGSNVKIVNSVVMNHVTIEDGCLIQGSVICNNVQLQERVVLKDCQVGAGYVITTGSEYKNESLAKK</sequence>
<gene>
    <name evidence="12" type="ORF">AXF42_Ash012302</name>
</gene>
<comment type="function">
    <text evidence="8">Acts as a component of the translation initiation factor 2B (eIF2B) complex, which catalyzes the exchange of GDP for GTP on the eukaryotic initiation factor 2 (eIF2) complex gamma subunit. Its guanine nucleotide exchange factor activity is repressed when bound to eIF2 complex phosphorylated on the alpha subunit, thereby limiting the amount of methionyl-initiator methionine tRNA available to the ribosome and consequently global translation is repressed.</text>
</comment>
<dbReference type="GO" id="GO:0002183">
    <property type="term" value="P:cytoplasmic translational initiation"/>
    <property type="evidence" value="ECO:0007669"/>
    <property type="project" value="TreeGrafter"/>
</dbReference>
<evidence type="ECO:0000259" key="10">
    <source>
        <dbReference type="Pfam" id="PF00483"/>
    </source>
</evidence>
<reference evidence="12 13" key="1">
    <citation type="journal article" date="2017" name="Nature">
        <title>The Apostasia genome and the evolution of orchids.</title>
        <authorList>
            <person name="Zhang G.Q."/>
            <person name="Liu K.W."/>
            <person name="Li Z."/>
            <person name="Lohaus R."/>
            <person name="Hsiao Y.Y."/>
            <person name="Niu S.C."/>
            <person name="Wang J.Y."/>
            <person name="Lin Y.C."/>
            <person name="Xu Q."/>
            <person name="Chen L.J."/>
            <person name="Yoshida K."/>
            <person name="Fujiwara S."/>
            <person name="Wang Z.W."/>
            <person name="Zhang Y.Q."/>
            <person name="Mitsuda N."/>
            <person name="Wang M."/>
            <person name="Liu G.H."/>
            <person name="Pecoraro L."/>
            <person name="Huang H.X."/>
            <person name="Xiao X.J."/>
            <person name="Lin M."/>
            <person name="Wu X.Y."/>
            <person name="Wu W.L."/>
            <person name="Chen Y.Y."/>
            <person name="Chang S.B."/>
            <person name="Sakamoto S."/>
            <person name="Ohme-Takagi M."/>
            <person name="Yagi M."/>
            <person name="Zeng S.J."/>
            <person name="Shen C.Y."/>
            <person name="Yeh C.M."/>
            <person name="Luo Y.B."/>
            <person name="Tsai W.C."/>
            <person name="Van de Peer Y."/>
            <person name="Liu Z.J."/>
        </authorList>
    </citation>
    <scope>NUCLEOTIDE SEQUENCE [LARGE SCALE GENOMIC DNA]</scope>
    <source>
        <strain evidence="13">cv. Shenzhen</strain>
        <tissue evidence="12">Stem</tissue>
    </source>
</reference>
<protein>
    <recommendedName>
        <fullName evidence="6">Translation initiation factor eIF2B subunit gamma</fullName>
    </recommendedName>
    <alternativeName>
        <fullName evidence="7">eIF2B GDP-GTP exchange factor subunit gamma</fullName>
    </alternativeName>
</protein>
<dbReference type="CDD" id="cd04652">
    <property type="entry name" value="LbH_eIF2B_gamma_C"/>
    <property type="match status" value="1"/>
</dbReference>
<feature type="domain" description="EIF2B subunit epsilon/gamma LbH" evidence="11">
    <location>
        <begin position="327"/>
        <end position="424"/>
    </location>
</feature>
<evidence type="ECO:0000256" key="4">
    <source>
        <dbReference type="ARBA" id="ARBA00022540"/>
    </source>
</evidence>
<evidence type="ECO:0000256" key="5">
    <source>
        <dbReference type="ARBA" id="ARBA00022917"/>
    </source>
</evidence>
<evidence type="ECO:0000256" key="7">
    <source>
        <dbReference type="ARBA" id="ARBA00044229"/>
    </source>
</evidence>
<dbReference type="Pfam" id="PF00483">
    <property type="entry name" value="NTP_transferase"/>
    <property type="match status" value="1"/>
</dbReference>
<dbReference type="GO" id="GO:0005085">
    <property type="term" value="F:guanyl-nucleotide exchange factor activity"/>
    <property type="evidence" value="ECO:0007669"/>
    <property type="project" value="TreeGrafter"/>
</dbReference>
<evidence type="ECO:0000256" key="8">
    <source>
        <dbReference type="ARBA" id="ARBA00045373"/>
    </source>
</evidence>
<dbReference type="GO" id="GO:0016779">
    <property type="term" value="F:nucleotidyltransferase activity"/>
    <property type="evidence" value="ECO:0007669"/>
    <property type="project" value="UniProtKB-KW"/>
</dbReference>
<dbReference type="GO" id="GO:0003743">
    <property type="term" value="F:translation initiation factor activity"/>
    <property type="evidence" value="ECO:0007669"/>
    <property type="project" value="UniProtKB-KW"/>
</dbReference>
<evidence type="ECO:0000259" key="11">
    <source>
        <dbReference type="Pfam" id="PF25084"/>
    </source>
</evidence>
<name>A0A2I0ACS7_9ASPA</name>
<keyword evidence="5" id="KW-0648">Protein biosynthesis</keyword>
<comment type="subcellular location">
    <subcellularLocation>
        <location evidence="1">Cytoplasm</location>
        <location evidence="1">Cytosol</location>
    </subcellularLocation>
</comment>
<dbReference type="EMBL" id="KZ451998">
    <property type="protein sequence ID" value="PKA53361.1"/>
    <property type="molecule type" value="Genomic_DNA"/>
</dbReference>
<dbReference type="PANTHER" id="PTHR45989">
    <property type="entry name" value="TRANSLATION INITIATION FACTOR EIF-2B SUBUNIT GAMMA"/>
    <property type="match status" value="1"/>
</dbReference>
<keyword evidence="12" id="KW-0548">Nucleotidyltransferase</keyword>
<comment type="similarity">
    <text evidence="2">Belongs to the eIF-2B gamma/epsilon subunits family.</text>
</comment>
<evidence type="ECO:0000256" key="6">
    <source>
        <dbReference type="ARBA" id="ARBA00044196"/>
    </source>
</evidence>
<evidence type="ECO:0000256" key="2">
    <source>
        <dbReference type="ARBA" id="ARBA00007878"/>
    </source>
</evidence>
<dbReference type="AlphaFoldDB" id="A0A2I0ACS7"/>
<dbReference type="GO" id="GO:0005851">
    <property type="term" value="C:eukaryotic translation initiation factor 2B complex"/>
    <property type="evidence" value="ECO:0007669"/>
    <property type="project" value="TreeGrafter"/>
</dbReference>
<keyword evidence="4" id="KW-0396">Initiation factor</keyword>
<dbReference type="InterPro" id="IPR056764">
    <property type="entry name" value="LbH_EIF2B3/5"/>
</dbReference>